<gene>
    <name evidence="2" type="ORF">CCMP2556_LOCUS23240</name>
</gene>
<sequence>MANHPCFPEKGVALCEVGGRLRGGGMISFTCPLTRRPTPTVDMRSSTSSTPAMHGSCARCMRARRWGNLIRRRLCQLSLLLCKDLRTCVSVYDGSATSQANYAHYSAARVMRGPPQTRPLFLRECGKVKAERRRGGRRAQGSLIDVAVREKGEVGCEICKANFRSLGRHRSVGRSGRTPNPRTSAKTVAERCSQGSVSVNSAVALCTKRSGVDSER</sequence>
<evidence type="ECO:0000256" key="1">
    <source>
        <dbReference type="SAM" id="MobiDB-lite"/>
    </source>
</evidence>
<reference evidence="2 3" key="1">
    <citation type="submission" date="2024-02" db="EMBL/GenBank/DDBJ databases">
        <authorList>
            <person name="Chen Y."/>
            <person name="Shah S."/>
            <person name="Dougan E. K."/>
            <person name="Thang M."/>
            <person name="Chan C."/>
        </authorList>
    </citation>
    <scope>NUCLEOTIDE SEQUENCE [LARGE SCALE GENOMIC DNA]</scope>
</reference>
<proteinExistence type="predicted"/>
<organism evidence="2 3">
    <name type="scientific">Durusdinium trenchii</name>
    <dbReference type="NCBI Taxonomy" id="1381693"/>
    <lineage>
        <taxon>Eukaryota</taxon>
        <taxon>Sar</taxon>
        <taxon>Alveolata</taxon>
        <taxon>Dinophyceae</taxon>
        <taxon>Suessiales</taxon>
        <taxon>Symbiodiniaceae</taxon>
        <taxon>Durusdinium</taxon>
    </lineage>
</organism>
<protein>
    <submittedName>
        <fullName evidence="2">Uncharacterized protein</fullName>
    </submittedName>
</protein>
<dbReference type="Proteomes" id="UP001642484">
    <property type="component" value="Unassembled WGS sequence"/>
</dbReference>
<name>A0ABP0LXT4_9DINO</name>
<accession>A0ABP0LXT4</accession>
<keyword evidence="3" id="KW-1185">Reference proteome</keyword>
<comment type="caution">
    <text evidence="2">The sequence shown here is derived from an EMBL/GenBank/DDBJ whole genome shotgun (WGS) entry which is preliminary data.</text>
</comment>
<evidence type="ECO:0000313" key="2">
    <source>
        <dbReference type="EMBL" id="CAK9044055.1"/>
    </source>
</evidence>
<feature type="region of interest" description="Disordered" evidence="1">
    <location>
        <begin position="170"/>
        <end position="191"/>
    </location>
</feature>
<feature type="compositionally biased region" description="Polar residues" evidence="1">
    <location>
        <begin position="177"/>
        <end position="186"/>
    </location>
</feature>
<evidence type="ECO:0000313" key="3">
    <source>
        <dbReference type="Proteomes" id="UP001642484"/>
    </source>
</evidence>
<dbReference type="EMBL" id="CAXAMN010014692">
    <property type="protein sequence ID" value="CAK9044055.1"/>
    <property type="molecule type" value="Genomic_DNA"/>
</dbReference>